<dbReference type="PANTHER" id="PTHR46730:SF1">
    <property type="entry name" value="PLAT DOMAIN-CONTAINING PROTEIN"/>
    <property type="match status" value="1"/>
</dbReference>
<feature type="region of interest" description="Disordered" evidence="6">
    <location>
        <begin position="1"/>
        <end position="50"/>
    </location>
</feature>
<keyword evidence="3" id="KW-0677">Repeat</keyword>
<gene>
    <name evidence="9" type="ORF">PLOB_00024181</name>
</gene>
<keyword evidence="4 7" id="KW-1133">Transmembrane helix</keyword>
<comment type="caution">
    <text evidence="9">The sequence shown here is derived from an EMBL/GenBank/DDBJ whole genome shotgun (WGS) entry which is preliminary data.</text>
</comment>
<evidence type="ECO:0000259" key="8">
    <source>
        <dbReference type="Pfam" id="PF02010"/>
    </source>
</evidence>
<feature type="compositionally biased region" description="Basic and acidic residues" evidence="6">
    <location>
        <begin position="1860"/>
        <end position="1876"/>
    </location>
</feature>
<feature type="compositionally biased region" description="Polar residues" evidence="6">
    <location>
        <begin position="37"/>
        <end position="50"/>
    </location>
</feature>
<evidence type="ECO:0000256" key="1">
    <source>
        <dbReference type="ARBA" id="ARBA00004370"/>
    </source>
</evidence>
<dbReference type="InterPro" id="IPR002859">
    <property type="entry name" value="PKD/REJ-like"/>
</dbReference>
<name>A0ABN8NN73_9CNID</name>
<organism evidence="9 10">
    <name type="scientific">Porites lobata</name>
    <dbReference type="NCBI Taxonomy" id="104759"/>
    <lineage>
        <taxon>Eukaryota</taxon>
        <taxon>Metazoa</taxon>
        <taxon>Cnidaria</taxon>
        <taxon>Anthozoa</taxon>
        <taxon>Hexacorallia</taxon>
        <taxon>Scleractinia</taxon>
        <taxon>Fungiina</taxon>
        <taxon>Poritidae</taxon>
        <taxon>Porites</taxon>
    </lineage>
</organism>
<keyword evidence="10" id="KW-1185">Reference proteome</keyword>
<evidence type="ECO:0000256" key="2">
    <source>
        <dbReference type="ARBA" id="ARBA00022692"/>
    </source>
</evidence>
<keyword evidence="2 7" id="KW-0812">Transmembrane</keyword>
<proteinExistence type="predicted"/>
<dbReference type="EMBL" id="CALNXK010000029">
    <property type="protein sequence ID" value="CAH3115998.1"/>
    <property type="molecule type" value="Genomic_DNA"/>
</dbReference>
<evidence type="ECO:0000256" key="3">
    <source>
        <dbReference type="ARBA" id="ARBA00022737"/>
    </source>
</evidence>
<sequence>MGGGSNSFGPGNHDDDDDDGGNPFVPPRRRSRDGEQTMDQGNGFGHNQNATRLLRRKMQGRSFNRSIIEEVIESENYENDSLGGQSPKECGRFYSPGIKDAVRMLMRLMDLDDHCCEMNENPQRFARKLRNITRQFECPKRTKFCPFRFLVKGNGCIPMGKYCSAVHGNHFDEPWSPCRKMPKKGFKYCKLFNAEIPKEMPCSHRPVMKWMAMNNTRISVTGKKCRNGTRFYLSTFYCRPRGQGIGFEDLTRRASKFLCNPSKRLCVGCGVSCRSKERECPRRANMSMAIREAALNLEPSVIRDDALRNLSKAGWAPFCLLSKNLLARTLDGLLKCFSRDAHCRQTGLKKHLNCMAGEDYCQKLHSFARRFSTKTHDNCRLLRTNPAKFEEKIKGNWSEKPWGGKCHRGLVFCPITMRCIRKDSISNCNANEKFCQKDDESIPWKRNHSLEAGDKFCHRFLSPALNSSCSFGVLLNWLERKNKSCSPFGHCCPSGKNFSLSRMRCVGDPKDGWDQRPEFNETKCEDDDRVFCHRQHACLPKHSNCTKPTRFNFFNVSQFANRSGYAALCQLRVTFSACLENRLRKCRQFQSRQNGTCRANIDCPEDKEFCPRKVRCVPRGNCTKHPKPKESSPPRTTSTTATTVSPQCNPGEPKLQMLWAGQSLKTLFTREKRVGLLAVGDFASELQFKRGDGGLMKYKGCRQDEMRVVSTDSVLRLSSCAHGFVSFDLISAPDGTAHGQCVNIPGRRQIRKTVGMALPPSLRHCARGLDITVTEHFISIREDHPPVEKMFSSYVNVTKKPMNCTHLRLQDSLFCRIPGKFKDKMKEAMDWFERREIGMVITKTDPSARVTLKCRTSQRSLAVVNMRRFFTPRAMCIVSPSQNVVGRLNITLVPACKAPTFQHAFFDRCFVPGGGKCIYGGREAKLKLAIRPVNDRPVLNVKNSIAQFPPVPENVSDIEGKTIKVSTFTKSSQGLIDKYIRENKGDELFNKMEAGEALANRNNPPLVEDIDNGGVGLAITEAPVQKYGKWQYKTNDGVFRDINIAPGVVLLVKPNDRIRFKANEGISWGKDESREKTFFKFRAWDGSDNRTSGLNALNDSLMNSDTAYSLQSAKCIVLKMGCDKVAGSNLERDKCGVCRRDRRNKCVGCDGQAYSNKRWDECGNCTLRGAGPIFCSNSCLIPSFRDECGICRINDSTPSVRHCNGDCNAVPSECDSSVCVGGNTGKFLNWGKDLCGVCGGNNKCVDCAGVVRGKNETDSCGECLDPKLDRLQFNKCPKILDVDVKAITGDESTPMCLTIAAPKKIIECYLQRENERFIETGIIYNITCCALAEFSGETVCSTVSVRRIVKAVPKVSFPWTRISLSPSVRVTLRAKVQPPSCVSRNKRLMVYLWSCNDQSLRFNDESLVLRIGAGQLTAGQVLRCTFTAYVRDDDLLFARASLTVVVKTKKLVAKIKGGEERTISASEEAVCDGSNSKDPNNLPEDPIYVWTCKCKYDDGWQWCFSRDKLQQLMLPQRAVVRIPPNTLPADKTCAITLRYFKRDMSASASVYFDVKGREVPKVKIVQAFSNAAKVKFIAVVKSSLPDLNLEWSGKQMDEEGNLFDIDLKSVTDSPVSSVVKKRPDKSLIKQKVALVVRKWRNGLKLKCKLKVWREEVEASAEDEVKDAEPPIEGRCQKLEGSEDEGISIEGLDFEDPEGEALEYRCGYMDKNNKPKYSTSWSTSNICENVALPPGDPEKGNKLNCIVQARNTRGATARTVCPVVVPPQNFSEEDMKNATEKIREKLNRNEITEVRADVERMVFGSDSEEATNDMLIELAKGVDDEVKEVQESEDIGSEEVGELLKSLELGLMGVSGDIEEGRKRVSEAVEDKEETAKNLRKLVSPKRSQENGESSRRKRRSTNSDDSEDEEVEVVAKTIDEVETTLSVFSALIEPGNFSNSSIAVKQQLVGLVDDLGRGLCQSLSTGEPALIAESHIVVIRSKKDSFDNVDVNFTNTACENCSYAIQESAQVLLGQSVKDRYESWDCNEDGCNGACVVSAQYPNDLLATADDGSSISHVVYVKLFNPENAAPLSVSGLVEPVTFRIPLRNYTASNGTTPMCHTWDVSSLSWKTEGVSTTLIPDNGKGGVSVDCKASSLGFMTVFAVNSSVMPATQTTQSASSEIPTPADDEAVHIQIKLIAQYGAHITTESSKQALIVIVVQALADTMDVNASRLRNVDVRPGSILVSFTLIPGGPGESDVTTAASALRQLVANGNFSVTLADGRTLFADATSFQSSSTPFTTPSQASIPATDHVLSETSSEFKMGVFVAIVLGSLVGLAILATGVILFLKKRNKVSKVGGSEEDLHKPVFSLQASGHENKDVQKEIRKEERRGSEYPMADLRREADTPLPGTPIYS</sequence>
<feature type="region of interest" description="Disordered" evidence="6">
    <location>
        <begin position="1860"/>
        <end position="1912"/>
    </location>
</feature>
<dbReference type="PANTHER" id="PTHR46730">
    <property type="entry name" value="POLYCYSTIN-1"/>
    <property type="match status" value="1"/>
</dbReference>
<evidence type="ECO:0000313" key="9">
    <source>
        <dbReference type="EMBL" id="CAH3115998.1"/>
    </source>
</evidence>
<evidence type="ECO:0000256" key="4">
    <source>
        <dbReference type="ARBA" id="ARBA00022989"/>
    </source>
</evidence>
<evidence type="ECO:0000256" key="5">
    <source>
        <dbReference type="ARBA" id="ARBA00023136"/>
    </source>
</evidence>
<dbReference type="Proteomes" id="UP001159405">
    <property type="component" value="Unassembled WGS sequence"/>
</dbReference>
<dbReference type="Pfam" id="PF02010">
    <property type="entry name" value="REJ"/>
    <property type="match status" value="1"/>
</dbReference>
<feature type="domain" description="PKD/REJ-like" evidence="8">
    <location>
        <begin position="1389"/>
        <end position="1786"/>
    </location>
</feature>
<feature type="transmembrane region" description="Helical" evidence="7">
    <location>
        <begin position="2304"/>
        <end position="2329"/>
    </location>
</feature>
<feature type="region of interest" description="Disordered" evidence="6">
    <location>
        <begin position="623"/>
        <end position="648"/>
    </location>
</feature>
<evidence type="ECO:0000313" key="10">
    <source>
        <dbReference type="Proteomes" id="UP001159405"/>
    </source>
</evidence>
<evidence type="ECO:0000256" key="6">
    <source>
        <dbReference type="SAM" id="MobiDB-lite"/>
    </source>
</evidence>
<evidence type="ECO:0000256" key="7">
    <source>
        <dbReference type="SAM" id="Phobius"/>
    </source>
</evidence>
<protein>
    <recommendedName>
        <fullName evidence="8">PKD/REJ-like domain-containing protein</fullName>
    </recommendedName>
</protein>
<feature type="compositionally biased region" description="Basic and acidic residues" evidence="6">
    <location>
        <begin position="2357"/>
        <end position="2386"/>
    </location>
</feature>
<feature type="region of interest" description="Disordered" evidence="6">
    <location>
        <begin position="2349"/>
        <end position="2396"/>
    </location>
</feature>
<accession>A0ABN8NN73</accession>
<comment type="subcellular location">
    <subcellularLocation>
        <location evidence="1">Membrane</location>
    </subcellularLocation>
</comment>
<reference evidence="9 10" key="1">
    <citation type="submission" date="2022-05" db="EMBL/GenBank/DDBJ databases">
        <authorList>
            <consortium name="Genoscope - CEA"/>
            <person name="William W."/>
        </authorList>
    </citation>
    <scope>NUCLEOTIDE SEQUENCE [LARGE SCALE GENOMIC DNA]</scope>
</reference>
<keyword evidence="5 7" id="KW-0472">Membrane</keyword>
<feature type="compositionally biased region" description="Low complexity" evidence="6">
    <location>
        <begin position="633"/>
        <end position="646"/>
    </location>
</feature>